<gene>
    <name evidence="3" type="ORF">B9G98_00871</name>
</gene>
<dbReference type="Proteomes" id="UP000238350">
    <property type="component" value="Unassembled WGS sequence"/>
</dbReference>
<evidence type="ECO:0000313" key="4">
    <source>
        <dbReference type="Proteomes" id="UP000238350"/>
    </source>
</evidence>
<comment type="caution">
    <text evidence="3">The sequence shown here is derived from an EMBL/GenBank/DDBJ whole genome shotgun (WGS) entry which is preliminary data.</text>
</comment>
<protein>
    <submittedName>
        <fullName evidence="3">Uncharacterized protein</fullName>
    </submittedName>
</protein>
<feature type="region of interest" description="Disordered" evidence="2">
    <location>
        <begin position="395"/>
        <end position="414"/>
    </location>
</feature>
<keyword evidence="1" id="KW-0175">Coiled coil</keyword>
<feature type="coiled-coil region" evidence="1">
    <location>
        <begin position="741"/>
        <end position="802"/>
    </location>
</feature>
<dbReference type="AlphaFoldDB" id="A0A2T0FE38"/>
<dbReference type="EMBL" id="NDIQ01000001">
    <property type="protein sequence ID" value="PRT53251.1"/>
    <property type="molecule type" value="Genomic_DNA"/>
</dbReference>
<feature type="coiled-coil region" evidence="1">
    <location>
        <begin position="567"/>
        <end position="638"/>
    </location>
</feature>
<feature type="compositionally biased region" description="Basic and acidic residues" evidence="2">
    <location>
        <begin position="395"/>
        <end position="407"/>
    </location>
</feature>
<name>A0A2T0FE38_9ASCO</name>
<keyword evidence="4" id="KW-1185">Reference proteome</keyword>
<proteinExistence type="predicted"/>
<feature type="region of interest" description="Disordered" evidence="2">
    <location>
        <begin position="1"/>
        <end position="64"/>
    </location>
</feature>
<sequence length="911" mass="105140">MADAVNSPQRKRPRPVDSPSRSDTQEGLLEFDHDMVSIGRHTPKSPRPALAPREPNFLNGPSVSKSNFGVLESKRIISEKDSLIFQLRLQVDELKRALDKVPHDTREAMQTTERLQSQLETARNTVRDQNEYIEELKDDLADIQNANIDIQKIELAYEELQDRLEETAEKLKKREHEIENLNIEIDTLRTTNSQNAKLAASRPLADDAKVRAQLVEALGKATHFQTDIARLRIERQELFNKLTEEREAAKIERAQLRDEITDLKSKIEVQHLEIQAAKQETDAARAAAKALEEAHARTNETENARYEKLEADYKEKTEELKTTRAEMSQRISDLQSQVTSLESQILAEKRAAQSAESTRDATLLQLKPELARAQSRVRELELQIELLKDQAQNRLDETQQQAEERASSRASKYEAQVEQLQTELEASRGEAKSLANDIKRLELAARERYVAHTDETKQLKAQVADEYEKRNAAEAELERLRLEVETLKRSQRTLSDRQRELEQETSQLQVANRRAVNEAKAIEADKLRLQLKLESIEGRPLSASERASFEETKLAYEVYKSESVRQKTEWERTYNTMQEEIKVAQSKISSLQDQVDMYSQNDQKRLQEQSWRIEASLKETWDREQARLATEINNLSKELFSARQLHLEVVRQLEEAQQQVVLRQTVITEHELQQTRLRNQFHELDQTIAVRDNEVRSLREQMAHYAAKISSLQTLVSEATSKAQAAELRAEEIDIARQEAIRKLDETVTEATSRMDRLQLDNTRKVASAVETGAATAESQFTKQAEELKSRYERKLSAQKRKLLQVAEDNETQLIKEMVKVQRAFDCTLKYSTELEQEQAQTNQDLIFMKEFANYSDKKATAYSPAPRRRTFAGVAAFVHAAVRMRRYDTAHVSYETKHKYQEMLRKHSLC</sequence>
<dbReference type="STRING" id="45607.A0A2T0FE38"/>
<evidence type="ECO:0000256" key="1">
    <source>
        <dbReference type="SAM" id="Coils"/>
    </source>
</evidence>
<accession>A0A2T0FE38</accession>
<feature type="coiled-coil region" evidence="1">
    <location>
        <begin position="119"/>
        <end position="191"/>
    </location>
</feature>
<evidence type="ECO:0000313" key="3">
    <source>
        <dbReference type="EMBL" id="PRT53251.1"/>
    </source>
</evidence>
<dbReference type="RefSeq" id="XP_024663197.1">
    <property type="nucleotide sequence ID" value="XM_024807429.1"/>
</dbReference>
<dbReference type="GeneID" id="36514620"/>
<reference evidence="3 4" key="1">
    <citation type="submission" date="2017-04" db="EMBL/GenBank/DDBJ databases">
        <title>Genome sequencing of [Candida] sorbophila.</title>
        <authorList>
            <person name="Ahn J.O."/>
        </authorList>
    </citation>
    <scope>NUCLEOTIDE SEQUENCE [LARGE SCALE GENOMIC DNA]</scope>
    <source>
        <strain evidence="3 4">DS02</strain>
    </source>
</reference>
<evidence type="ECO:0000256" key="2">
    <source>
        <dbReference type="SAM" id="MobiDB-lite"/>
    </source>
</evidence>
<organism evidence="3 4">
    <name type="scientific">Wickerhamiella sorbophila</name>
    <dbReference type="NCBI Taxonomy" id="45607"/>
    <lineage>
        <taxon>Eukaryota</taxon>
        <taxon>Fungi</taxon>
        <taxon>Dikarya</taxon>
        <taxon>Ascomycota</taxon>
        <taxon>Saccharomycotina</taxon>
        <taxon>Dipodascomycetes</taxon>
        <taxon>Dipodascales</taxon>
        <taxon>Trichomonascaceae</taxon>
        <taxon>Wickerhamiella</taxon>
    </lineage>
</organism>